<name>A0A0F3GQI0_9BACT</name>
<comment type="caution">
    <text evidence="2">The sequence shown here is derived from an EMBL/GenBank/DDBJ whole genome shotgun (WGS) entry which is preliminary data.</text>
</comment>
<dbReference type="InterPro" id="IPR000157">
    <property type="entry name" value="TIR_dom"/>
</dbReference>
<dbReference type="PROSITE" id="PS50104">
    <property type="entry name" value="TIR"/>
    <property type="match status" value="1"/>
</dbReference>
<dbReference type="SUPFAM" id="SSF52200">
    <property type="entry name" value="Toll/Interleukin receptor TIR domain"/>
    <property type="match status" value="1"/>
</dbReference>
<dbReference type="Gene3D" id="3.40.50.10140">
    <property type="entry name" value="Toll/interleukin-1 receptor homology (TIR) domain"/>
    <property type="match status" value="1"/>
</dbReference>
<dbReference type="Pfam" id="PF13676">
    <property type="entry name" value="TIR_2"/>
    <property type="match status" value="1"/>
</dbReference>
<dbReference type="Proteomes" id="UP000033423">
    <property type="component" value="Unassembled WGS sequence"/>
</dbReference>
<evidence type="ECO:0000313" key="2">
    <source>
        <dbReference type="EMBL" id="KJU84244.1"/>
    </source>
</evidence>
<accession>A0A0F3GQI0</accession>
<feature type="domain" description="TIR" evidence="1">
    <location>
        <begin position="1"/>
        <end position="131"/>
    </location>
</feature>
<evidence type="ECO:0000313" key="3">
    <source>
        <dbReference type="Proteomes" id="UP000033423"/>
    </source>
</evidence>
<gene>
    <name evidence="2" type="ORF">MBAV_003561</name>
</gene>
<organism evidence="2 3">
    <name type="scientific">Candidatus Magnetobacterium bavaricum</name>
    <dbReference type="NCBI Taxonomy" id="29290"/>
    <lineage>
        <taxon>Bacteria</taxon>
        <taxon>Pseudomonadati</taxon>
        <taxon>Nitrospirota</taxon>
        <taxon>Thermodesulfovibrionia</taxon>
        <taxon>Thermodesulfovibrionales</taxon>
        <taxon>Candidatus Magnetobacteriaceae</taxon>
        <taxon>Candidatus Magnetobacterium</taxon>
    </lineage>
</organism>
<dbReference type="GO" id="GO:0007165">
    <property type="term" value="P:signal transduction"/>
    <property type="evidence" value="ECO:0007669"/>
    <property type="project" value="InterPro"/>
</dbReference>
<protein>
    <submittedName>
        <fullName evidence="2">TIR domain-containing protein</fullName>
    </submittedName>
</protein>
<sequence>MKDQIFVSSAIQDSEWVSLFFDKLTQIGVNVWFFTKDKNIVQGSSIVELMEKALRESNIMVVVISKNSITSQWVFFEIGVAIADEKRIIPVIIDDVPYESFPVRLKSTACFHEKSPDEAAIKVASFLQSESKTGHLQAISSLSG</sequence>
<dbReference type="InterPro" id="IPR035897">
    <property type="entry name" value="Toll_tir_struct_dom_sf"/>
</dbReference>
<proteinExistence type="predicted"/>
<evidence type="ECO:0000259" key="1">
    <source>
        <dbReference type="PROSITE" id="PS50104"/>
    </source>
</evidence>
<dbReference type="EMBL" id="LACI01001553">
    <property type="protein sequence ID" value="KJU84244.1"/>
    <property type="molecule type" value="Genomic_DNA"/>
</dbReference>
<keyword evidence="3" id="KW-1185">Reference proteome</keyword>
<reference evidence="2 3" key="1">
    <citation type="submission" date="2015-02" db="EMBL/GenBank/DDBJ databases">
        <title>Single-cell genomics of uncultivated deep-branching MTB reveals a conserved set of magnetosome genes.</title>
        <authorList>
            <person name="Kolinko S."/>
            <person name="Richter M."/>
            <person name="Glockner F.O."/>
            <person name="Brachmann A."/>
            <person name="Schuler D."/>
        </authorList>
    </citation>
    <scope>NUCLEOTIDE SEQUENCE [LARGE SCALE GENOMIC DNA]</scope>
    <source>
        <strain evidence="2">TM-1</strain>
    </source>
</reference>
<dbReference type="AlphaFoldDB" id="A0A0F3GQI0"/>